<evidence type="ECO:0000256" key="2">
    <source>
        <dbReference type="ARBA" id="ARBA00010989"/>
    </source>
</evidence>
<evidence type="ECO:0000313" key="8">
    <source>
        <dbReference type="Proteomes" id="UP001590950"/>
    </source>
</evidence>
<accession>A0ABR4ALC2</accession>
<dbReference type="SUPFAM" id="SSF51905">
    <property type="entry name" value="FAD/NAD(P)-binding domain"/>
    <property type="match status" value="1"/>
</dbReference>
<dbReference type="SUPFAM" id="SSF54373">
    <property type="entry name" value="FAD-linked reductases, C-terminal domain"/>
    <property type="match status" value="1"/>
</dbReference>
<protein>
    <recommendedName>
        <fullName evidence="6">FAD dependent oxidoreductase domain-containing protein</fullName>
    </recommendedName>
</protein>
<dbReference type="Gene3D" id="3.30.9.10">
    <property type="entry name" value="D-Amino Acid Oxidase, subunit A, domain 2"/>
    <property type="match status" value="1"/>
</dbReference>
<dbReference type="InterPro" id="IPR045170">
    <property type="entry name" value="MTOX"/>
</dbReference>
<dbReference type="PANTHER" id="PTHR10961:SF46">
    <property type="entry name" value="PEROXISOMAL SARCOSINE OXIDASE"/>
    <property type="match status" value="1"/>
</dbReference>
<evidence type="ECO:0000256" key="1">
    <source>
        <dbReference type="ARBA" id="ARBA00001974"/>
    </source>
</evidence>
<keyword evidence="8" id="KW-1185">Reference proteome</keyword>
<comment type="cofactor">
    <cofactor evidence="1">
        <name>FAD</name>
        <dbReference type="ChEBI" id="CHEBI:57692"/>
    </cofactor>
</comment>
<comment type="caution">
    <text evidence="7">The sequence shown here is derived from an EMBL/GenBank/DDBJ whole genome shotgun (WGS) entry which is preliminary data.</text>
</comment>
<evidence type="ECO:0000256" key="4">
    <source>
        <dbReference type="ARBA" id="ARBA00022827"/>
    </source>
</evidence>
<sequence>MRGVMDMVIEKARARNRESRKGRVSLKKGKVTMLIFNDISTAGQKKKVLGAVLENGEKLHGSLTILALGAWTPSLLDLRGRAEATAQVIAYISLSHREAARLSKMPVLLNLSTGMFVIPPVRDPVGGGWILKVANHSYGYTNPTRVSPQGEEIIASLPASTFAPIPPRAESALRNFLRATIPWLGERAFCGTRICWYTDTPSGDFLIDYHPGYEGCFLATGGSGHGFKFLPVLGERIVEGLEGGLAEEFRGLWRWREGVGVPFNGTDDGSRRGEKGLVLGDELRRGREGKSKL</sequence>
<evidence type="ECO:0000256" key="3">
    <source>
        <dbReference type="ARBA" id="ARBA00022630"/>
    </source>
</evidence>
<proteinExistence type="inferred from homology"/>
<dbReference type="Pfam" id="PF01266">
    <property type="entry name" value="DAO"/>
    <property type="match status" value="1"/>
</dbReference>
<keyword evidence="3" id="KW-0285">Flavoprotein</keyword>
<gene>
    <name evidence="7" type="ORF">N7G274_001761</name>
</gene>
<dbReference type="EMBL" id="JBEFKJ010000004">
    <property type="protein sequence ID" value="KAL2046314.1"/>
    <property type="molecule type" value="Genomic_DNA"/>
</dbReference>
<dbReference type="Gene3D" id="3.50.50.60">
    <property type="entry name" value="FAD/NAD(P)-binding domain"/>
    <property type="match status" value="1"/>
</dbReference>
<evidence type="ECO:0000313" key="7">
    <source>
        <dbReference type="EMBL" id="KAL2046314.1"/>
    </source>
</evidence>
<keyword evidence="5" id="KW-0560">Oxidoreductase</keyword>
<dbReference type="Proteomes" id="UP001590950">
    <property type="component" value="Unassembled WGS sequence"/>
</dbReference>
<keyword evidence="4" id="KW-0274">FAD</keyword>
<evidence type="ECO:0000256" key="5">
    <source>
        <dbReference type="ARBA" id="ARBA00023002"/>
    </source>
</evidence>
<feature type="domain" description="FAD dependent oxidoreductase" evidence="6">
    <location>
        <begin position="45"/>
        <end position="238"/>
    </location>
</feature>
<reference evidence="7 8" key="1">
    <citation type="submission" date="2024-09" db="EMBL/GenBank/DDBJ databases">
        <title>Rethinking Asexuality: The Enigmatic Case of Functional Sexual Genes in Lepraria (Stereocaulaceae).</title>
        <authorList>
            <person name="Doellman M."/>
            <person name="Sun Y."/>
            <person name="Barcenas-Pena A."/>
            <person name="Lumbsch H.T."/>
            <person name="Grewe F."/>
        </authorList>
    </citation>
    <scope>NUCLEOTIDE SEQUENCE [LARGE SCALE GENOMIC DNA]</scope>
    <source>
        <strain evidence="7 8">Mercado 3170</strain>
    </source>
</reference>
<dbReference type="InterPro" id="IPR006076">
    <property type="entry name" value="FAD-dep_OxRdtase"/>
</dbReference>
<dbReference type="PANTHER" id="PTHR10961">
    <property type="entry name" value="PEROXISOMAL SARCOSINE OXIDASE"/>
    <property type="match status" value="1"/>
</dbReference>
<organism evidence="7 8">
    <name type="scientific">Stereocaulon virgatum</name>
    <dbReference type="NCBI Taxonomy" id="373712"/>
    <lineage>
        <taxon>Eukaryota</taxon>
        <taxon>Fungi</taxon>
        <taxon>Dikarya</taxon>
        <taxon>Ascomycota</taxon>
        <taxon>Pezizomycotina</taxon>
        <taxon>Lecanoromycetes</taxon>
        <taxon>OSLEUM clade</taxon>
        <taxon>Lecanoromycetidae</taxon>
        <taxon>Lecanorales</taxon>
        <taxon>Lecanorineae</taxon>
        <taxon>Stereocaulaceae</taxon>
        <taxon>Stereocaulon</taxon>
    </lineage>
</organism>
<comment type="similarity">
    <text evidence="2">Belongs to the MSOX/MTOX family.</text>
</comment>
<evidence type="ECO:0000259" key="6">
    <source>
        <dbReference type="Pfam" id="PF01266"/>
    </source>
</evidence>
<name>A0ABR4ALC2_9LECA</name>
<dbReference type="InterPro" id="IPR036188">
    <property type="entry name" value="FAD/NAD-bd_sf"/>
</dbReference>